<dbReference type="AlphaFoldDB" id="A0A132MZL6"/>
<keyword evidence="3" id="KW-1185">Reference proteome</keyword>
<dbReference type="InterPro" id="IPR049435">
    <property type="entry name" value="Cas_Cas6_C"/>
</dbReference>
<organism evidence="2 3">
    <name type="scientific">Carbonactinospora thermoautotrophica</name>
    <dbReference type="NCBI Taxonomy" id="1469144"/>
    <lineage>
        <taxon>Bacteria</taxon>
        <taxon>Bacillati</taxon>
        <taxon>Actinomycetota</taxon>
        <taxon>Actinomycetes</taxon>
        <taxon>Kitasatosporales</taxon>
        <taxon>Carbonactinosporaceae</taxon>
        <taxon>Carbonactinospora</taxon>
    </lineage>
</organism>
<dbReference type="CDD" id="cd21140">
    <property type="entry name" value="Cas6_I-like"/>
    <property type="match status" value="1"/>
</dbReference>
<feature type="domain" description="CRISPR associated protein Cas6 C-terminal" evidence="1">
    <location>
        <begin position="85"/>
        <end position="203"/>
    </location>
</feature>
<dbReference type="Proteomes" id="UP000070188">
    <property type="component" value="Unassembled WGS sequence"/>
</dbReference>
<gene>
    <name evidence="2" type="ORF">LI90_4308</name>
</gene>
<evidence type="ECO:0000259" key="1">
    <source>
        <dbReference type="Pfam" id="PF01881"/>
    </source>
</evidence>
<reference evidence="3" key="1">
    <citation type="submission" date="2015-04" db="EMBL/GenBank/DDBJ databases">
        <title>Physiological reanalysis, assessment of diazotrophy, and genome sequences of multiple isolates of Streptomyces thermoautotrophicus.</title>
        <authorList>
            <person name="MacKellar D.C."/>
            <person name="Lieber L."/>
            <person name="Norman J."/>
            <person name="Bolger A."/>
            <person name="Tobin C."/>
            <person name="Murray J.W."/>
            <person name="Chang R."/>
            <person name="Ford T."/>
            <person name="Nguyen P.Q."/>
            <person name="Woodward J."/>
            <person name="Permingeat H."/>
            <person name="Joshi N.S."/>
            <person name="Silver P.A."/>
            <person name="Usadel B."/>
            <person name="Rutherford A.W."/>
            <person name="Friesen M."/>
            <person name="Prell J."/>
        </authorList>
    </citation>
    <scope>NUCLEOTIDE SEQUENCE [LARGE SCALE GENOMIC DNA]</scope>
    <source>
        <strain evidence="3">H1</strain>
    </source>
</reference>
<dbReference type="Gene3D" id="3.30.70.1900">
    <property type="match status" value="1"/>
</dbReference>
<sequence length="205" mass="21846">MGAQLHEKGWGPYGMVPFGYGAPVFPTAPRRRGVYAAGGPGVLELGSPLLAVVEAWASGLAGRSLLDWGGVALRVERVEPVEPPAFASGWARLRTATPVVMKGSGRDENGVRTTRQAWLLPGEPEFDVYFAQNLRRKAETLGVDPEVSLERVTWVGAKRSFAVGEGLKVGAPVEVELRGAPETLRALWSWGLGQANAAGFGWVVA</sequence>
<protein>
    <recommendedName>
        <fullName evidence="1">CRISPR associated protein Cas6 C-terminal domain-containing protein</fullName>
    </recommendedName>
</protein>
<evidence type="ECO:0000313" key="2">
    <source>
        <dbReference type="EMBL" id="KWX03257.1"/>
    </source>
</evidence>
<evidence type="ECO:0000313" key="3">
    <source>
        <dbReference type="Proteomes" id="UP000070188"/>
    </source>
</evidence>
<proteinExistence type="predicted"/>
<name>A0A132MZL6_9ACTN</name>
<dbReference type="STRING" id="1469144.LI90_4308"/>
<dbReference type="EMBL" id="LAXD01000001">
    <property type="protein sequence ID" value="KWX03257.1"/>
    <property type="molecule type" value="Genomic_DNA"/>
</dbReference>
<dbReference type="Pfam" id="PF01881">
    <property type="entry name" value="Cas_Cas6_C"/>
    <property type="match status" value="1"/>
</dbReference>
<accession>A0A132MZL6</accession>
<dbReference type="PATRIC" id="fig|1469144.10.peg.4624"/>
<comment type="caution">
    <text evidence="2">The sequence shown here is derived from an EMBL/GenBank/DDBJ whole genome shotgun (WGS) entry which is preliminary data.</text>
</comment>